<name>A0ABW2FJ93_9BACL</name>
<evidence type="ECO:0000256" key="1">
    <source>
        <dbReference type="SAM" id="Phobius"/>
    </source>
</evidence>
<organism evidence="2 3">
    <name type="scientific">Cohnella cellulosilytica</name>
    <dbReference type="NCBI Taxonomy" id="986710"/>
    <lineage>
        <taxon>Bacteria</taxon>
        <taxon>Bacillati</taxon>
        <taxon>Bacillota</taxon>
        <taxon>Bacilli</taxon>
        <taxon>Bacillales</taxon>
        <taxon>Paenibacillaceae</taxon>
        <taxon>Cohnella</taxon>
    </lineage>
</organism>
<keyword evidence="1" id="KW-0812">Transmembrane</keyword>
<sequence length="259" mass="30134">MFPIQINGRHKNKIKIVNRIVAAGSILISFFTLPIYVTVAVAVIFALIGYLIEKMIFVYNIVHVNPFPQRVRGNQHVSIGYGYTDEEELKPFIYLVYKTKAEAIEHFQQFESIVLGSLNDEDNNLVLSIVFEDNLRYSFYIYPSPYRLSALNTKREVESRLDKNEVVNLKVLSYIEFLPATYTGEGDLKGIFKKFLQQTPIEFNTCFMRNGNIIPVRKKAIKKYHLRITDRKDLNPSLDVESRIGWFNPQEHQNKKISF</sequence>
<evidence type="ECO:0000313" key="2">
    <source>
        <dbReference type="EMBL" id="MFC7152342.1"/>
    </source>
</evidence>
<keyword evidence="3" id="KW-1185">Reference proteome</keyword>
<gene>
    <name evidence="2" type="ORF">ACFQMJ_27730</name>
</gene>
<feature type="transmembrane region" description="Helical" evidence="1">
    <location>
        <begin position="20"/>
        <end position="52"/>
    </location>
</feature>
<dbReference type="Proteomes" id="UP001596378">
    <property type="component" value="Unassembled WGS sequence"/>
</dbReference>
<dbReference type="RefSeq" id="WP_378044615.1">
    <property type="nucleotide sequence ID" value="NZ_JBHMDN010000005.1"/>
</dbReference>
<reference evidence="3" key="1">
    <citation type="journal article" date="2019" name="Int. J. Syst. Evol. Microbiol.">
        <title>The Global Catalogue of Microorganisms (GCM) 10K type strain sequencing project: providing services to taxonomists for standard genome sequencing and annotation.</title>
        <authorList>
            <consortium name="The Broad Institute Genomics Platform"/>
            <consortium name="The Broad Institute Genome Sequencing Center for Infectious Disease"/>
            <person name="Wu L."/>
            <person name="Ma J."/>
        </authorList>
    </citation>
    <scope>NUCLEOTIDE SEQUENCE [LARGE SCALE GENOMIC DNA]</scope>
    <source>
        <strain evidence="3">KCTC 12907</strain>
    </source>
</reference>
<keyword evidence="1" id="KW-0472">Membrane</keyword>
<comment type="caution">
    <text evidence="2">The sequence shown here is derived from an EMBL/GenBank/DDBJ whole genome shotgun (WGS) entry which is preliminary data.</text>
</comment>
<keyword evidence="1" id="KW-1133">Transmembrane helix</keyword>
<protein>
    <submittedName>
        <fullName evidence="2">Uncharacterized protein</fullName>
    </submittedName>
</protein>
<accession>A0ABW2FJ93</accession>
<dbReference type="EMBL" id="JBHTAI010000022">
    <property type="protein sequence ID" value="MFC7152342.1"/>
    <property type="molecule type" value="Genomic_DNA"/>
</dbReference>
<evidence type="ECO:0000313" key="3">
    <source>
        <dbReference type="Proteomes" id="UP001596378"/>
    </source>
</evidence>
<proteinExistence type="predicted"/>